<dbReference type="RefSeq" id="WP_059418617.1">
    <property type="nucleotide sequence ID" value="NZ_DF968288.1"/>
</dbReference>
<proteinExistence type="predicted"/>
<protein>
    <recommendedName>
        <fullName evidence="4">Secreted protein</fullName>
    </recommendedName>
</protein>
<evidence type="ECO:0000313" key="3">
    <source>
        <dbReference type="Proteomes" id="UP000053859"/>
    </source>
</evidence>
<sequence length="109" mass="11792">MRKRSATLLATAALIGAALPLMGAGSASAAGFKCQRTSHDYVVVKEKAAVHSSFSANARVVDYVYKNNEVHAYWDCTNSSGNPWVCIGSCRVDEDSISGRWVYRGYLKG</sequence>
<dbReference type="AlphaFoldDB" id="A0A0K8PM76"/>
<reference evidence="2" key="1">
    <citation type="journal article" date="2015" name="Genome Announc.">
        <title>Draft Genome Sequence of Thiostrepton-Producing Streptomyces azureus ATCC 14921.</title>
        <authorList>
            <person name="Sakihara K."/>
            <person name="Maeda J."/>
            <person name="Tashiro K."/>
            <person name="Fujino Y."/>
            <person name="Kuhara S."/>
            <person name="Ohshima T."/>
            <person name="Ogata S."/>
            <person name="Doi K."/>
        </authorList>
    </citation>
    <scope>NUCLEOTIDE SEQUENCE [LARGE SCALE GENOMIC DNA]</scope>
    <source>
        <strain evidence="2">ATCC14921</strain>
    </source>
</reference>
<evidence type="ECO:0000313" key="2">
    <source>
        <dbReference type="EMBL" id="GAP48977.1"/>
    </source>
</evidence>
<keyword evidence="1" id="KW-0732">Signal</keyword>
<feature type="chain" id="PRO_5005514163" description="Secreted protein" evidence="1">
    <location>
        <begin position="30"/>
        <end position="109"/>
    </location>
</feature>
<feature type="signal peptide" evidence="1">
    <location>
        <begin position="1"/>
        <end position="29"/>
    </location>
</feature>
<name>A0A0K8PM76_STRAJ</name>
<dbReference type="Proteomes" id="UP000053859">
    <property type="component" value="Unassembled WGS sequence"/>
</dbReference>
<keyword evidence="3" id="KW-1185">Reference proteome</keyword>
<accession>A0A0K8PM76</accession>
<dbReference type="EMBL" id="DF968288">
    <property type="protein sequence ID" value="GAP48977.1"/>
    <property type="molecule type" value="Genomic_DNA"/>
</dbReference>
<evidence type="ECO:0008006" key="4">
    <source>
        <dbReference type="Google" id="ProtNLM"/>
    </source>
</evidence>
<dbReference type="PATRIC" id="fig|146537.3.peg.4042"/>
<organism evidence="2 3">
    <name type="scientific">Streptomyces azureus</name>
    <dbReference type="NCBI Taxonomy" id="146537"/>
    <lineage>
        <taxon>Bacteria</taxon>
        <taxon>Bacillati</taxon>
        <taxon>Actinomycetota</taxon>
        <taxon>Actinomycetes</taxon>
        <taxon>Kitasatosporales</taxon>
        <taxon>Streptomycetaceae</taxon>
        <taxon>Streptomyces</taxon>
    </lineage>
</organism>
<gene>
    <name evidence="2" type="ORF">SAZU_3842</name>
</gene>
<dbReference type="OrthoDB" id="4264348at2"/>
<evidence type="ECO:0000256" key="1">
    <source>
        <dbReference type="SAM" id="SignalP"/>
    </source>
</evidence>